<dbReference type="Pfam" id="PF04655">
    <property type="entry name" value="APH_6_hur"/>
    <property type="match status" value="1"/>
</dbReference>
<evidence type="ECO:0000313" key="1">
    <source>
        <dbReference type="EMBL" id="MDX8153108.1"/>
    </source>
</evidence>
<keyword evidence="2" id="KW-1185">Reference proteome</keyword>
<dbReference type="InterPro" id="IPR006748">
    <property type="entry name" value="NH2Glyco/OHUrea_AB-resist_kin"/>
</dbReference>
<dbReference type="RefSeq" id="WP_319955259.1">
    <property type="nucleotide sequence ID" value="NZ_JAXAVX010000011.1"/>
</dbReference>
<dbReference type="Proteomes" id="UP001277761">
    <property type="component" value="Unassembled WGS sequence"/>
</dbReference>
<reference evidence="1 2" key="1">
    <citation type="submission" date="2023-11" db="EMBL/GenBank/DDBJ databases">
        <authorList>
            <person name="Xu M."/>
            <person name="Jiang T."/>
        </authorList>
    </citation>
    <scope>NUCLEOTIDE SEQUENCE [LARGE SCALE GENOMIC DNA]</scope>
    <source>
        <strain evidence="1 2">SD</strain>
    </source>
</reference>
<proteinExistence type="predicted"/>
<comment type="caution">
    <text evidence="1">The sequence shown here is derived from an EMBL/GenBank/DDBJ whole genome shotgun (WGS) entry which is preliminary data.</text>
</comment>
<evidence type="ECO:0000313" key="2">
    <source>
        <dbReference type="Proteomes" id="UP001277761"/>
    </source>
</evidence>
<dbReference type="InterPro" id="IPR011009">
    <property type="entry name" value="Kinase-like_dom_sf"/>
</dbReference>
<organism evidence="1 2">
    <name type="scientific">Patulibacter brassicae</name>
    <dbReference type="NCBI Taxonomy" id="1705717"/>
    <lineage>
        <taxon>Bacteria</taxon>
        <taxon>Bacillati</taxon>
        <taxon>Actinomycetota</taxon>
        <taxon>Thermoleophilia</taxon>
        <taxon>Solirubrobacterales</taxon>
        <taxon>Patulibacteraceae</taxon>
        <taxon>Patulibacter</taxon>
    </lineage>
</organism>
<dbReference type="EMBL" id="JAXAVX010000011">
    <property type="protein sequence ID" value="MDX8153108.1"/>
    <property type="molecule type" value="Genomic_DNA"/>
</dbReference>
<sequence length="299" mass="31287">MDLPATFRARLTAVHGEDGKAWLDALPATIDRWRARWDLHALRSLPPSYGWVAAAERRDGTPCVLKLVPPGAETIESEAAWLALADGRGAARLLASAPDAGALLLERLQPGTPLAALVPDRDEEACAILAAVISALPGPAALEDPRAAALPTLAARTTELADHLAGAADPLPGGVVALADRVARELLATAGPDVPLHGDLHHDNVLRDGGAWRAIDPHGLRGDPAYEIAPLLYNPLPLGPAVATLAAGRCRRLAALTGLPEDRLRAWGFVQAVLSAVWSLDEDPEPDAHVLAVAEVLAP</sequence>
<accession>A0ABU4VQF9</accession>
<dbReference type="Gene3D" id="3.90.1200.10">
    <property type="match status" value="1"/>
</dbReference>
<dbReference type="SUPFAM" id="SSF56112">
    <property type="entry name" value="Protein kinase-like (PK-like)"/>
    <property type="match status" value="1"/>
</dbReference>
<gene>
    <name evidence="1" type="ORF">SK069_16025</name>
</gene>
<protein>
    <submittedName>
        <fullName evidence="1">Aminoglycoside phosphotransferase family protein</fullName>
    </submittedName>
</protein>
<name>A0ABU4VQF9_9ACTN</name>